<dbReference type="OrthoDB" id="3191171at2"/>
<name>A0A542ZJ27_9MICO</name>
<evidence type="ECO:0000313" key="3">
    <source>
        <dbReference type="EMBL" id="TQL60357.1"/>
    </source>
</evidence>
<evidence type="ECO:0000259" key="2">
    <source>
        <dbReference type="PROSITE" id="PS50937"/>
    </source>
</evidence>
<protein>
    <submittedName>
        <fullName evidence="3">MerR-like DNA binding protein</fullName>
    </submittedName>
</protein>
<accession>A0A542ZJ27</accession>
<dbReference type="CDD" id="cd00592">
    <property type="entry name" value="HTH_MerR-like"/>
    <property type="match status" value="1"/>
</dbReference>
<dbReference type="Gene3D" id="1.10.1660.10">
    <property type="match status" value="1"/>
</dbReference>
<dbReference type="InterPro" id="IPR047057">
    <property type="entry name" value="MerR_fam"/>
</dbReference>
<dbReference type="SMART" id="SM00422">
    <property type="entry name" value="HTH_MERR"/>
    <property type="match status" value="1"/>
</dbReference>
<dbReference type="PANTHER" id="PTHR30204:SF89">
    <property type="entry name" value="HTH MERR-TYPE DOMAIN-CONTAINING PROTEIN"/>
    <property type="match status" value="1"/>
</dbReference>
<reference evidence="3 4" key="1">
    <citation type="submission" date="2019-06" db="EMBL/GenBank/DDBJ databases">
        <title>Sequencing the genomes of 1000 actinobacteria strains.</title>
        <authorList>
            <person name="Klenk H.-P."/>
        </authorList>
    </citation>
    <scope>NUCLEOTIDE SEQUENCE [LARGE SCALE GENOMIC DNA]</scope>
    <source>
        <strain evidence="3 4">DSM 18082</strain>
    </source>
</reference>
<dbReference type="InterPro" id="IPR009061">
    <property type="entry name" value="DNA-bd_dom_put_sf"/>
</dbReference>
<dbReference type="PANTHER" id="PTHR30204">
    <property type="entry name" value="REDOX-CYCLING DRUG-SENSING TRANSCRIPTIONAL ACTIVATOR SOXR"/>
    <property type="match status" value="1"/>
</dbReference>
<keyword evidence="1" id="KW-0238">DNA-binding</keyword>
<proteinExistence type="predicted"/>
<dbReference type="EMBL" id="VFOQ01000001">
    <property type="protein sequence ID" value="TQL60357.1"/>
    <property type="molecule type" value="Genomic_DNA"/>
</dbReference>
<dbReference type="Proteomes" id="UP000319514">
    <property type="component" value="Unassembled WGS sequence"/>
</dbReference>
<dbReference type="InterPro" id="IPR000551">
    <property type="entry name" value="MerR-type_HTH_dom"/>
</dbReference>
<keyword evidence="4" id="KW-1185">Reference proteome</keyword>
<gene>
    <name evidence="3" type="ORF">FB474_1742</name>
</gene>
<dbReference type="RefSeq" id="WP_141788267.1">
    <property type="nucleotide sequence ID" value="NZ_BAAAKX010000021.1"/>
</dbReference>
<dbReference type="GO" id="GO:0003700">
    <property type="term" value="F:DNA-binding transcription factor activity"/>
    <property type="evidence" value="ECO:0007669"/>
    <property type="project" value="InterPro"/>
</dbReference>
<dbReference type="SUPFAM" id="SSF46955">
    <property type="entry name" value="Putative DNA-binding domain"/>
    <property type="match status" value="1"/>
</dbReference>
<comment type="caution">
    <text evidence="3">The sequence shown here is derived from an EMBL/GenBank/DDBJ whole genome shotgun (WGS) entry which is preliminary data.</text>
</comment>
<evidence type="ECO:0000256" key="1">
    <source>
        <dbReference type="ARBA" id="ARBA00023125"/>
    </source>
</evidence>
<sequence>MVEAPDRAARRMTIGAVLSALQEEFPDVSISKIRYLEAEGLVTPERTGAGYRTFGEADVERLRYILRAQRDRFWPLKVIREALDAMDRGLEPPSGSDGPPTPRVPVVPGDPAVPDAAELSLPGTLRLTARELREAAGLDLRTFEALETFGLVRPDRSGHFGEPDLAVARAAGALADFGIEARHLRPFRTAADREIGLVQQVVSPMRGRGKTRQANGSADPTAEILSQCIALHAALVRSGLRTE</sequence>
<dbReference type="AlphaFoldDB" id="A0A542ZJ27"/>
<organism evidence="3 4">
    <name type="scientific">Oryzihumus leptocrescens</name>
    <dbReference type="NCBI Taxonomy" id="297536"/>
    <lineage>
        <taxon>Bacteria</taxon>
        <taxon>Bacillati</taxon>
        <taxon>Actinomycetota</taxon>
        <taxon>Actinomycetes</taxon>
        <taxon>Micrococcales</taxon>
        <taxon>Intrasporangiaceae</taxon>
        <taxon>Oryzihumus</taxon>
    </lineage>
</organism>
<dbReference type="Pfam" id="PF13411">
    <property type="entry name" value="MerR_1"/>
    <property type="match status" value="1"/>
</dbReference>
<dbReference type="PROSITE" id="PS50937">
    <property type="entry name" value="HTH_MERR_2"/>
    <property type="match status" value="1"/>
</dbReference>
<feature type="domain" description="HTH merR-type" evidence="2">
    <location>
        <begin position="27"/>
        <end position="85"/>
    </location>
</feature>
<dbReference type="GO" id="GO:0003677">
    <property type="term" value="F:DNA binding"/>
    <property type="evidence" value="ECO:0007669"/>
    <property type="project" value="UniProtKB-KW"/>
</dbReference>
<evidence type="ECO:0000313" key="4">
    <source>
        <dbReference type="Proteomes" id="UP000319514"/>
    </source>
</evidence>